<dbReference type="Pfam" id="PF03479">
    <property type="entry name" value="PCC"/>
    <property type="match status" value="1"/>
</dbReference>
<dbReference type="EMBL" id="BLVO01000013">
    <property type="protein sequence ID" value="GFM33632.1"/>
    <property type="molecule type" value="Genomic_DNA"/>
</dbReference>
<dbReference type="CDD" id="cd11378">
    <property type="entry name" value="DUF296"/>
    <property type="match status" value="1"/>
</dbReference>
<comment type="caution">
    <text evidence="2">The sequence shown here is derived from an EMBL/GenBank/DDBJ whole genome shotgun (WGS) entry which is preliminary data.</text>
</comment>
<proteinExistence type="predicted"/>
<dbReference type="PROSITE" id="PS51742">
    <property type="entry name" value="PPC"/>
    <property type="match status" value="1"/>
</dbReference>
<dbReference type="PANTHER" id="PTHR34988">
    <property type="entry name" value="PROTEIN, PUTATIVE-RELATED"/>
    <property type="match status" value="1"/>
</dbReference>
<dbReference type="Gene3D" id="3.30.1330.80">
    <property type="entry name" value="Hypothetical protein, similar to alpha- acetolactate decarboxylase, domain 2"/>
    <property type="match status" value="1"/>
</dbReference>
<evidence type="ECO:0000313" key="2">
    <source>
        <dbReference type="EMBL" id="GFM33632.1"/>
    </source>
</evidence>
<evidence type="ECO:0000259" key="1">
    <source>
        <dbReference type="PROSITE" id="PS51742"/>
    </source>
</evidence>
<gene>
    <name evidence="2" type="ORF">DSM101010T_19970</name>
</gene>
<sequence>MKAAQGSMGRVFVLRLEDGDRLPDCIEQFAGENAIRGGLVALVGGIGSGTLVVGPEDSDAEIITPMTKLFNAAHEAAALGTLFADSAGKPKLHMHTTLGRGDDTLTGCIRQGIDVWKIAEVVILEIVDSGMVRKLDPAFNLELLSPE</sequence>
<feature type="domain" description="PPC" evidence="1">
    <location>
        <begin position="6"/>
        <end position="147"/>
    </location>
</feature>
<dbReference type="Proteomes" id="UP000503840">
    <property type="component" value="Unassembled WGS sequence"/>
</dbReference>
<reference evidence="2 3" key="1">
    <citation type="submission" date="2020-05" db="EMBL/GenBank/DDBJ databases">
        <title>Draft genome sequence of Desulfovibrio sp. strain HN2T.</title>
        <authorList>
            <person name="Ueno A."/>
            <person name="Tamazawa S."/>
            <person name="Tamamura S."/>
            <person name="Murakami T."/>
            <person name="Kiyama T."/>
            <person name="Inomata H."/>
            <person name="Amano Y."/>
            <person name="Miyakawa K."/>
            <person name="Tamaki H."/>
            <person name="Naganuma T."/>
            <person name="Kaneko K."/>
        </authorList>
    </citation>
    <scope>NUCLEOTIDE SEQUENCE [LARGE SCALE GENOMIC DNA]</scope>
    <source>
        <strain evidence="2 3">HN2</strain>
    </source>
</reference>
<evidence type="ECO:0000313" key="3">
    <source>
        <dbReference type="Proteomes" id="UP000503840"/>
    </source>
</evidence>
<protein>
    <recommendedName>
        <fullName evidence="1">PPC domain-containing protein</fullName>
    </recommendedName>
</protein>
<dbReference type="PANTHER" id="PTHR34988:SF1">
    <property type="entry name" value="DNA-BINDING PROTEIN"/>
    <property type="match status" value="1"/>
</dbReference>
<dbReference type="AlphaFoldDB" id="A0A7J0BKC6"/>
<dbReference type="InterPro" id="IPR005175">
    <property type="entry name" value="PPC_dom"/>
</dbReference>
<dbReference type="RefSeq" id="WP_174405274.1">
    <property type="nucleotide sequence ID" value="NZ_BLVO01000013.1"/>
</dbReference>
<keyword evidence="3" id="KW-1185">Reference proteome</keyword>
<name>A0A7J0BKC6_9BACT</name>
<organism evidence="2 3">
    <name type="scientific">Desulfovibrio subterraneus</name>
    <dbReference type="NCBI Taxonomy" id="2718620"/>
    <lineage>
        <taxon>Bacteria</taxon>
        <taxon>Pseudomonadati</taxon>
        <taxon>Thermodesulfobacteriota</taxon>
        <taxon>Desulfovibrionia</taxon>
        <taxon>Desulfovibrionales</taxon>
        <taxon>Desulfovibrionaceae</taxon>
        <taxon>Desulfovibrio</taxon>
    </lineage>
</organism>
<accession>A0A7J0BKC6</accession>
<dbReference type="SUPFAM" id="SSF117856">
    <property type="entry name" value="AF0104/ALDC/Ptd012-like"/>
    <property type="match status" value="1"/>
</dbReference>